<proteinExistence type="predicted"/>
<feature type="domain" description="HTH lacI-type" evidence="4">
    <location>
        <begin position="7"/>
        <end position="61"/>
    </location>
</feature>
<dbReference type="EMBL" id="MDUX01000005">
    <property type="protein sequence ID" value="KAF7600452.1"/>
    <property type="molecule type" value="Genomic_DNA"/>
</dbReference>
<dbReference type="CDD" id="cd01574">
    <property type="entry name" value="PBP1_LacI"/>
    <property type="match status" value="1"/>
</dbReference>
<dbReference type="Gene3D" id="3.40.50.2300">
    <property type="match status" value="2"/>
</dbReference>
<dbReference type="InterPro" id="IPR028082">
    <property type="entry name" value="Peripla_BP_I"/>
</dbReference>
<keyword evidence="3" id="KW-0804">Transcription</keyword>
<dbReference type="PROSITE" id="PS00356">
    <property type="entry name" value="HTH_LACI_1"/>
    <property type="match status" value="1"/>
</dbReference>
<dbReference type="GO" id="GO:0003700">
    <property type="term" value="F:DNA-binding transcription factor activity"/>
    <property type="evidence" value="ECO:0007669"/>
    <property type="project" value="TreeGrafter"/>
</dbReference>
<evidence type="ECO:0000256" key="3">
    <source>
        <dbReference type="ARBA" id="ARBA00023163"/>
    </source>
</evidence>
<dbReference type="SUPFAM" id="SSF53822">
    <property type="entry name" value="Periplasmic binding protein-like I"/>
    <property type="match status" value="1"/>
</dbReference>
<reference evidence="6 7" key="2">
    <citation type="submission" date="2017-07" db="EMBL/GenBank/DDBJ databases">
        <title>Candidatus Dactylopiibacterium carminicum, a nitrogen-fixing symbiont of the cochineal insect Dactylopius coccus and Dactylopius opuntiae (Hemiptera: Coccoidea: Dactylopiidae).</title>
        <authorList>
            <person name="Vera A."/>
        </authorList>
    </citation>
    <scope>NUCLEOTIDE SEQUENCE [LARGE SCALE GENOMIC DNA]</scope>
    <source>
        <strain evidence="6 7">NFDCM</strain>
    </source>
</reference>
<dbReference type="Proteomes" id="UP000216107">
    <property type="component" value="Unassembled WGS sequence"/>
</dbReference>
<reference evidence="5 8" key="1">
    <citation type="submission" date="2016-08" db="EMBL/GenBank/DDBJ databases">
        <title>Candidatus Dactylopiibacterium carminicum genome sequence.</title>
        <authorList>
            <person name="Ramirez-Puebla S.T."/>
            <person name="Ormeno-Orrillo E."/>
            <person name="Vera-Ponce De Leon A."/>
            <person name="Luis L."/>
            <person name="Sanchez-Flores A."/>
            <person name="Monica R."/>
            <person name="Martinez-Romero E."/>
        </authorList>
    </citation>
    <scope>NUCLEOTIDE SEQUENCE [LARGE SCALE GENOMIC DNA]</scope>
    <source>
        <strain evidence="5">END1</strain>
    </source>
</reference>
<accession>A0A272EY86</accession>
<evidence type="ECO:0000259" key="4">
    <source>
        <dbReference type="PROSITE" id="PS50932"/>
    </source>
</evidence>
<dbReference type="CDD" id="cd01392">
    <property type="entry name" value="HTH_LacI"/>
    <property type="match status" value="1"/>
</dbReference>
<evidence type="ECO:0000313" key="7">
    <source>
        <dbReference type="Proteomes" id="UP000216107"/>
    </source>
</evidence>
<evidence type="ECO:0000313" key="5">
    <source>
        <dbReference type="EMBL" id="KAF7600452.1"/>
    </source>
</evidence>
<dbReference type="PROSITE" id="PS50932">
    <property type="entry name" value="HTH_LACI_2"/>
    <property type="match status" value="1"/>
</dbReference>
<keyword evidence="8" id="KW-1185">Reference proteome</keyword>
<comment type="caution">
    <text evidence="6">The sequence shown here is derived from an EMBL/GenBank/DDBJ whole genome shotgun (WGS) entry which is preliminary data.</text>
</comment>
<dbReference type="Pfam" id="PF00356">
    <property type="entry name" value="LacI"/>
    <property type="match status" value="1"/>
</dbReference>
<dbReference type="OrthoDB" id="269117at2"/>
<dbReference type="PANTHER" id="PTHR30146">
    <property type="entry name" value="LACI-RELATED TRANSCRIPTIONAL REPRESSOR"/>
    <property type="match status" value="1"/>
</dbReference>
<dbReference type="EMBL" id="NMRN01000002">
    <property type="protein sequence ID" value="PAS95073.1"/>
    <property type="molecule type" value="Genomic_DNA"/>
</dbReference>
<dbReference type="InterPro" id="IPR000843">
    <property type="entry name" value="HTH_LacI"/>
</dbReference>
<sequence>MLKKSRVRLVDVAAAAQVSKQTVSRVVNGRQDVAEETRQHVLTVIEQLGYRPSVSARTLCHGRSHTLAVVGSNTGFLATELYQGAAQQAQALGYSLMLRTLANPSAETVEKLLLGLTDMEIDGVLWAIPDADGRSDWINAERLRRIGVPVLFMSTEPRPGISTVSFDNAEGAFVATQALISAGRTRIGHVSGPQGWWVARERIRGWRTALEAAGLPALDAWVEAGDWSPLSGEAAMQRLLNRVPDLDAVFVGNDRMALGALLAAHRRGIPVPQDLAMVGFDNILESACFHPPLTTVIQDKHRHGEHAVLALVREVAALYGEEPPHIELPPLRHQLVQREST</sequence>
<evidence type="ECO:0000256" key="1">
    <source>
        <dbReference type="ARBA" id="ARBA00023015"/>
    </source>
</evidence>
<keyword evidence="1" id="KW-0805">Transcription regulation</keyword>
<dbReference type="PANTHER" id="PTHR30146:SF109">
    <property type="entry name" value="HTH-TYPE TRANSCRIPTIONAL REGULATOR GALS"/>
    <property type="match status" value="1"/>
</dbReference>
<dbReference type="GO" id="GO:0000976">
    <property type="term" value="F:transcription cis-regulatory region binding"/>
    <property type="evidence" value="ECO:0007669"/>
    <property type="project" value="TreeGrafter"/>
</dbReference>
<protein>
    <submittedName>
        <fullName evidence="6">LacI family transcriptional regulator</fullName>
    </submittedName>
</protein>
<evidence type="ECO:0000313" key="8">
    <source>
        <dbReference type="Proteomes" id="UP000623509"/>
    </source>
</evidence>
<dbReference type="Pfam" id="PF13377">
    <property type="entry name" value="Peripla_BP_3"/>
    <property type="match status" value="1"/>
</dbReference>
<dbReference type="SMART" id="SM00354">
    <property type="entry name" value="HTH_LACI"/>
    <property type="match status" value="1"/>
</dbReference>
<dbReference type="Proteomes" id="UP000623509">
    <property type="component" value="Unassembled WGS sequence"/>
</dbReference>
<dbReference type="InterPro" id="IPR046335">
    <property type="entry name" value="LacI/GalR-like_sensor"/>
</dbReference>
<name>A0A272EY86_9RHOO</name>
<evidence type="ECO:0000313" key="6">
    <source>
        <dbReference type="EMBL" id="PAS95073.1"/>
    </source>
</evidence>
<evidence type="ECO:0000256" key="2">
    <source>
        <dbReference type="ARBA" id="ARBA00023125"/>
    </source>
</evidence>
<gene>
    <name evidence="5" type="ORF">BGI27_02600</name>
    <name evidence="6" type="ORF">CGU29_01080</name>
</gene>
<dbReference type="RefSeq" id="WP_095523366.1">
    <property type="nucleotide sequence ID" value="NZ_MDUX01000005.1"/>
</dbReference>
<dbReference type="AlphaFoldDB" id="A0A272EY86"/>
<dbReference type="Gene3D" id="1.10.260.40">
    <property type="entry name" value="lambda repressor-like DNA-binding domains"/>
    <property type="match status" value="1"/>
</dbReference>
<keyword evidence="2" id="KW-0238">DNA-binding</keyword>
<dbReference type="InterPro" id="IPR010982">
    <property type="entry name" value="Lambda_DNA-bd_dom_sf"/>
</dbReference>
<dbReference type="SUPFAM" id="SSF47413">
    <property type="entry name" value="lambda repressor-like DNA-binding domains"/>
    <property type="match status" value="1"/>
</dbReference>
<organism evidence="6 7">
    <name type="scientific">Candidatus Dactylopiibacterium carminicum</name>
    <dbReference type="NCBI Taxonomy" id="857335"/>
    <lineage>
        <taxon>Bacteria</taxon>
        <taxon>Pseudomonadati</taxon>
        <taxon>Pseudomonadota</taxon>
        <taxon>Betaproteobacteria</taxon>
        <taxon>Rhodocyclales</taxon>
        <taxon>Rhodocyclaceae</taxon>
        <taxon>Candidatus Dactylopiibacterium</taxon>
    </lineage>
</organism>